<keyword evidence="2" id="KW-1185">Reference proteome</keyword>
<reference evidence="1" key="1">
    <citation type="submission" date="2017-12" db="EMBL/GenBank/DDBJ databases">
        <title>Sequencing the genomes of 1000 Actinobacteria strains.</title>
        <authorList>
            <person name="Klenk H.-P."/>
        </authorList>
    </citation>
    <scope>NUCLEOTIDE SEQUENCE [LARGE SCALE GENOMIC DNA]</scope>
    <source>
        <strain evidence="1">DSM 44228</strain>
    </source>
</reference>
<dbReference type="AlphaFoldDB" id="A0A2N3XSK7"/>
<dbReference type="Proteomes" id="UP000233786">
    <property type="component" value="Unassembled WGS sequence"/>
</dbReference>
<gene>
    <name evidence="1" type="ORF">A8926_1224</name>
</gene>
<name>A0A2N3XSK7_SACSN</name>
<accession>A0A2N3XSK7</accession>
<protein>
    <submittedName>
        <fullName evidence="1">Uncharacterized protein</fullName>
    </submittedName>
</protein>
<dbReference type="STRING" id="994479.GCA_000194155_03943"/>
<proteinExistence type="predicted"/>
<evidence type="ECO:0000313" key="2">
    <source>
        <dbReference type="Proteomes" id="UP000233786"/>
    </source>
</evidence>
<dbReference type="RefSeq" id="WP_010307645.1">
    <property type="nucleotide sequence ID" value="NZ_PJNB01000001.1"/>
</dbReference>
<evidence type="ECO:0000313" key="1">
    <source>
        <dbReference type="EMBL" id="PKW13676.1"/>
    </source>
</evidence>
<sequence>MTEYVSNAGRLVAEDVHRHIEELKADGVRVAFSDRLPEPAFATLRQDGKVLTATGTINMDTAGDLTVVLWDGNEHIDRAMLKVAKKALGGRAWSCGSGDCDRCWTNPDGSTTYLLRGWLGLTRAAEFLELHILREQLDRPDSCRRCGRGVRTYKPFEGGWVCRKCATDPTELEGVAAQRVWSCRELGARHMLDALRAEETGAYAEATQSWELAEHFGSEKDMAFCIELAGGIADRRQRQAVLRARRAAKHARVNGGAA</sequence>
<dbReference type="EMBL" id="PJNB01000001">
    <property type="protein sequence ID" value="PKW13676.1"/>
    <property type="molecule type" value="Genomic_DNA"/>
</dbReference>
<comment type="caution">
    <text evidence="1">The sequence shown here is derived from an EMBL/GenBank/DDBJ whole genome shotgun (WGS) entry which is preliminary data.</text>
</comment>
<organism evidence="1 2">
    <name type="scientific">Saccharopolyspora spinosa</name>
    <dbReference type="NCBI Taxonomy" id="60894"/>
    <lineage>
        <taxon>Bacteria</taxon>
        <taxon>Bacillati</taxon>
        <taxon>Actinomycetota</taxon>
        <taxon>Actinomycetes</taxon>
        <taxon>Pseudonocardiales</taxon>
        <taxon>Pseudonocardiaceae</taxon>
        <taxon>Saccharopolyspora</taxon>
    </lineage>
</organism>